<dbReference type="InterPro" id="IPR036397">
    <property type="entry name" value="RNaseH_sf"/>
</dbReference>
<dbReference type="InterPro" id="IPR012337">
    <property type="entry name" value="RNaseH-like_sf"/>
</dbReference>
<keyword evidence="4" id="KW-1185">Reference proteome</keyword>
<dbReference type="GO" id="GO:0015074">
    <property type="term" value="P:DNA integration"/>
    <property type="evidence" value="ECO:0007669"/>
    <property type="project" value="InterPro"/>
</dbReference>
<dbReference type="InterPro" id="IPR001584">
    <property type="entry name" value="Integrase_cat-core"/>
</dbReference>
<sequence>MYKVLDNVTKGSVPRDPDDGWRAVNIHISLWFMATLSDDLYRLVQAHDGLACTTWVRIHRFFLDKQSTQYLFLSKALRTTTRGDMSIAAYASRLQSIADDLDAIGRPVDDQDLALQFVDGFGRRYKLQAEILKTAMPSFADATSRMQLAEASGDDDNGAQVYAAHHSGPASTNGGRGGGQGGQQPRVLRVSPNYRGKNPIPGFVHGGGQGGPQQHEGGHHQGRRGRGSQGHSSAGTRDYGGRGGGNASHQQPWLGYFAPVGAPFPPTRPSWMPPNVAGVLGPRPGPHSQAYPVMYSTHTSPPPYSGPPPSAPPYSFDHAAMIHATMSKGQYQQQPEWIMDSGASSHCDNGGEFLTSALRDFFANHGVSFSLSCPHTSPKNGKDVRLLRTTNGIIRTLLIHANPPPFWVEGLHTATHLLNLRPSCVISHNTSHFLLYGVPPDYDHLRVFGCLCYPNLHATHRNHHTLPHTHTPDSLAHQQLHDPIICLVCRAAHTRPAIALMGFVA</sequence>
<dbReference type="GO" id="GO:0003676">
    <property type="term" value="F:nucleic acid binding"/>
    <property type="evidence" value="ECO:0007669"/>
    <property type="project" value="InterPro"/>
</dbReference>
<dbReference type="PANTHER" id="PTHR47481:SF10">
    <property type="entry name" value="COPIA-LIKE POLYPROTEIN_RETROTRANSPOSON"/>
    <property type="match status" value="1"/>
</dbReference>
<gene>
    <name evidence="3" type="ORF">QYE76_007793</name>
</gene>
<name>A0AAD8UZ57_LOLMU</name>
<dbReference type="Gene3D" id="3.30.420.10">
    <property type="entry name" value="Ribonuclease H-like superfamily/Ribonuclease H"/>
    <property type="match status" value="1"/>
</dbReference>
<dbReference type="PANTHER" id="PTHR47481">
    <property type="match status" value="1"/>
</dbReference>
<dbReference type="AlphaFoldDB" id="A0AAD8UZ57"/>
<evidence type="ECO:0000313" key="3">
    <source>
        <dbReference type="EMBL" id="KAK1569598.1"/>
    </source>
</evidence>
<comment type="caution">
    <text evidence="3">The sequence shown here is derived from an EMBL/GenBank/DDBJ whole genome shotgun (WGS) entry which is preliminary data.</text>
</comment>
<evidence type="ECO:0000313" key="4">
    <source>
        <dbReference type="Proteomes" id="UP001231189"/>
    </source>
</evidence>
<feature type="domain" description="Integrase catalytic" evidence="2">
    <location>
        <begin position="348"/>
        <end position="447"/>
    </location>
</feature>
<organism evidence="3 4">
    <name type="scientific">Lolium multiflorum</name>
    <name type="common">Italian ryegrass</name>
    <name type="synonym">Lolium perenne subsp. multiflorum</name>
    <dbReference type="NCBI Taxonomy" id="4521"/>
    <lineage>
        <taxon>Eukaryota</taxon>
        <taxon>Viridiplantae</taxon>
        <taxon>Streptophyta</taxon>
        <taxon>Embryophyta</taxon>
        <taxon>Tracheophyta</taxon>
        <taxon>Spermatophyta</taxon>
        <taxon>Magnoliopsida</taxon>
        <taxon>Liliopsida</taxon>
        <taxon>Poales</taxon>
        <taxon>Poaceae</taxon>
        <taxon>BOP clade</taxon>
        <taxon>Pooideae</taxon>
        <taxon>Poodae</taxon>
        <taxon>Poeae</taxon>
        <taxon>Poeae Chloroplast Group 2 (Poeae type)</taxon>
        <taxon>Loliodinae</taxon>
        <taxon>Loliinae</taxon>
        <taxon>Lolium</taxon>
    </lineage>
</organism>
<evidence type="ECO:0000256" key="1">
    <source>
        <dbReference type="SAM" id="MobiDB-lite"/>
    </source>
</evidence>
<dbReference type="Pfam" id="PF14223">
    <property type="entry name" value="Retrotran_gag_2"/>
    <property type="match status" value="1"/>
</dbReference>
<dbReference type="SUPFAM" id="SSF53098">
    <property type="entry name" value="Ribonuclease H-like"/>
    <property type="match status" value="1"/>
</dbReference>
<feature type="region of interest" description="Disordered" evidence="1">
    <location>
        <begin position="150"/>
        <end position="252"/>
    </location>
</feature>
<dbReference type="Proteomes" id="UP001231189">
    <property type="component" value="Unassembled WGS sequence"/>
</dbReference>
<dbReference type="EMBL" id="JAUUTY010000936">
    <property type="protein sequence ID" value="KAK1569598.1"/>
    <property type="molecule type" value="Genomic_DNA"/>
</dbReference>
<proteinExistence type="predicted"/>
<accession>A0AAD8UZ57</accession>
<reference evidence="3" key="1">
    <citation type="submission" date="2023-07" db="EMBL/GenBank/DDBJ databases">
        <title>A chromosome-level genome assembly of Lolium multiflorum.</title>
        <authorList>
            <person name="Chen Y."/>
            <person name="Copetti D."/>
            <person name="Kolliker R."/>
            <person name="Studer B."/>
        </authorList>
    </citation>
    <scope>NUCLEOTIDE SEQUENCE</scope>
    <source>
        <strain evidence="3">02402/16</strain>
        <tissue evidence="3">Leaf</tissue>
    </source>
</reference>
<evidence type="ECO:0000259" key="2">
    <source>
        <dbReference type="PROSITE" id="PS50994"/>
    </source>
</evidence>
<dbReference type="PROSITE" id="PS50994">
    <property type="entry name" value="INTEGRASE"/>
    <property type="match status" value="1"/>
</dbReference>
<protein>
    <recommendedName>
        <fullName evidence="2">Integrase catalytic domain-containing protein</fullName>
    </recommendedName>
</protein>